<dbReference type="GO" id="GO:0004252">
    <property type="term" value="F:serine-type endopeptidase activity"/>
    <property type="evidence" value="ECO:0007669"/>
    <property type="project" value="InterPro"/>
</dbReference>
<sequence length="290" mass="30432">MIVATGIGGATASAQELPGTVRIHNATQWLPNDTLPDTYCTIGAVGTDKYGREIGITAGHCFADGPYANTNIAEDIQPVFDRNNLNWREGGNERGNDPIGYLRWYKGAEGSPAGHPGRDYAIIEFVDGVQLSSQGPHIKMTGIHELPSGTIDSPYATAPAQPREKVLGTGVLTNHQLVTSSYPNGVQYGRITNNSFTGTVGIYQAGASHLAGDSGGPAVIKDASAQYPSASNGFQTQGRWVGITKARVIGYPPYTYTSSANILADLCTRDLASGQNGSVAGAGFEVTTNP</sequence>
<keyword evidence="1" id="KW-0378">Hydrolase</keyword>
<accession>A0A857MMM1</accession>
<keyword evidence="2" id="KW-1185">Reference proteome</keyword>
<protein>
    <submittedName>
        <fullName evidence="1">Trypsin-like serine protease</fullName>
    </submittedName>
</protein>
<gene>
    <name evidence="1" type="ORF">GII36_00145</name>
</gene>
<name>A0A857MMM1_9BACT</name>
<keyword evidence="1" id="KW-0645">Protease</keyword>
<dbReference type="AlphaFoldDB" id="A0A857MMM1"/>
<dbReference type="PROSITE" id="PS00134">
    <property type="entry name" value="TRYPSIN_HIS"/>
    <property type="match status" value="1"/>
</dbReference>
<dbReference type="RefSeq" id="WP_376787569.1">
    <property type="nucleotide sequence ID" value="NZ_CP045921.1"/>
</dbReference>
<proteinExistence type="predicted"/>
<dbReference type="Gene3D" id="2.40.10.10">
    <property type="entry name" value="Trypsin-like serine proteases"/>
    <property type="match status" value="1"/>
</dbReference>
<dbReference type="InterPro" id="IPR018114">
    <property type="entry name" value="TRYPSIN_HIS"/>
</dbReference>
<dbReference type="GO" id="GO:0006508">
    <property type="term" value="P:proteolysis"/>
    <property type="evidence" value="ECO:0007669"/>
    <property type="project" value="UniProtKB-KW"/>
</dbReference>
<dbReference type="InterPro" id="IPR009003">
    <property type="entry name" value="Peptidase_S1_PA"/>
</dbReference>
<evidence type="ECO:0000313" key="2">
    <source>
        <dbReference type="Proteomes" id="UP001059824"/>
    </source>
</evidence>
<dbReference type="Proteomes" id="UP001059824">
    <property type="component" value="Chromosome"/>
</dbReference>
<organism evidence="1 2">
    <name type="scientific">Candidatus Mycosynbacter amalyticus</name>
    <dbReference type="NCBI Taxonomy" id="2665156"/>
    <lineage>
        <taxon>Bacteria</taxon>
        <taxon>Candidatus Saccharimonadota</taxon>
        <taxon>Candidatus Saccharimonadota incertae sedis</taxon>
        <taxon>Candidatus Mycosynbacter</taxon>
    </lineage>
</organism>
<reference evidence="1" key="1">
    <citation type="journal article" date="2021" name="Nat. Microbiol.">
        <title>Cocultivation of an ultrasmall environmental parasitic bacterium with lytic ability against bacteria associated with wastewater foams.</title>
        <authorList>
            <person name="Batinovic S."/>
            <person name="Rose J.J.A."/>
            <person name="Ratcliffe J."/>
            <person name="Seviour R.J."/>
            <person name="Petrovski S."/>
        </authorList>
    </citation>
    <scope>NUCLEOTIDE SEQUENCE</scope>
    <source>
        <strain evidence="1">JR1</strain>
    </source>
</reference>
<evidence type="ECO:0000313" key="1">
    <source>
        <dbReference type="EMBL" id="QHN43348.1"/>
    </source>
</evidence>
<dbReference type="InterPro" id="IPR043504">
    <property type="entry name" value="Peptidase_S1_PA_chymotrypsin"/>
</dbReference>
<dbReference type="EMBL" id="CP045921">
    <property type="protein sequence ID" value="QHN43348.1"/>
    <property type="molecule type" value="Genomic_DNA"/>
</dbReference>
<dbReference type="KEGG" id="mama:GII36_00145"/>
<dbReference type="SUPFAM" id="SSF50494">
    <property type="entry name" value="Trypsin-like serine proteases"/>
    <property type="match status" value="1"/>
</dbReference>